<evidence type="ECO:0000313" key="1">
    <source>
        <dbReference type="EMBL" id="MBL6081812.1"/>
    </source>
</evidence>
<reference evidence="1 2" key="1">
    <citation type="submission" date="2021-01" db="EMBL/GenBank/DDBJ databases">
        <title>Belnapia mucosa sp. nov. and Belnapia arida sp. nov., isolated from the Tabernas Desert (Almeria, Spain).</title>
        <authorList>
            <person name="Molina-Menor E."/>
            <person name="Vidal-Verdu A."/>
            <person name="Calonge A."/>
            <person name="Satari L."/>
            <person name="Pereto J."/>
            <person name="Porcar M."/>
        </authorList>
    </citation>
    <scope>NUCLEOTIDE SEQUENCE [LARGE SCALE GENOMIC DNA]</scope>
    <source>
        <strain evidence="1 2">T18</strain>
    </source>
</reference>
<name>A0ABS1UAU9_9PROT</name>
<dbReference type="Proteomes" id="UP000660885">
    <property type="component" value="Unassembled WGS sequence"/>
</dbReference>
<proteinExistence type="predicted"/>
<protein>
    <submittedName>
        <fullName evidence="1">Uncharacterized protein</fullName>
    </submittedName>
</protein>
<organism evidence="1 2">
    <name type="scientific">Belnapia arida</name>
    <dbReference type="NCBI Taxonomy" id="2804533"/>
    <lineage>
        <taxon>Bacteria</taxon>
        <taxon>Pseudomonadati</taxon>
        <taxon>Pseudomonadota</taxon>
        <taxon>Alphaproteobacteria</taxon>
        <taxon>Acetobacterales</taxon>
        <taxon>Roseomonadaceae</taxon>
        <taxon>Belnapia</taxon>
    </lineage>
</organism>
<sequence>MRIRRRPAPPKLAAVRQRAPAVILSNNLFRSMIEPIGDTEILSAVNLTVTYQGNLLLAVGGGGATLHVTDDTTLSVGDSINASTQSNMTLAMGGDASGVRWAAWR</sequence>
<evidence type="ECO:0000313" key="2">
    <source>
        <dbReference type="Proteomes" id="UP000660885"/>
    </source>
</evidence>
<dbReference type="EMBL" id="JAETWB010000037">
    <property type="protein sequence ID" value="MBL6081812.1"/>
    <property type="molecule type" value="Genomic_DNA"/>
</dbReference>
<dbReference type="RefSeq" id="WP_202835027.1">
    <property type="nucleotide sequence ID" value="NZ_JAETWB010000037.1"/>
</dbReference>
<keyword evidence="2" id="KW-1185">Reference proteome</keyword>
<gene>
    <name evidence="1" type="ORF">JMJ56_27900</name>
</gene>
<comment type="caution">
    <text evidence="1">The sequence shown here is derived from an EMBL/GenBank/DDBJ whole genome shotgun (WGS) entry which is preliminary data.</text>
</comment>
<accession>A0ABS1UAU9</accession>